<dbReference type="EC" id="2.7.7.6" evidence="1"/>
<evidence type="ECO:0000313" key="8">
    <source>
        <dbReference type="Proteomes" id="UP000033986"/>
    </source>
</evidence>
<dbReference type="Gene3D" id="3.90.1100.10">
    <property type="match status" value="1"/>
</dbReference>
<organism evidence="7 8">
    <name type="scientific">Candidatus Azambacteria bacterium GW2011_GWB1_42_17</name>
    <dbReference type="NCBI Taxonomy" id="1618615"/>
    <lineage>
        <taxon>Bacteria</taxon>
        <taxon>Candidatus Azamiibacteriota</taxon>
    </lineage>
</organism>
<feature type="domain" description="RNA polymerase beta subunit protrusion" evidence="6">
    <location>
        <begin position="21"/>
        <end position="131"/>
    </location>
</feature>
<dbReference type="SUPFAM" id="SSF64484">
    <property type="entry name" value="beta and beta-prime subunits of DNA dependent RNA-polymerase"/>
    <property type="match status" value="1"/>
</dbReference>
<dbReference type="InterPro" id="IPR007644">
    <property type="entry name" value="RNA_pol_bsu_protrusion"/>
</dbReference>
<reference evidence="7 8" key="1">
    <citation type="journal article" date="2015" name="Nature">
        <title>rRNA introns, odd ribosomes, and small enigmatic genomes across a large radiation of phyla.</title>
        <authorList>
            <person name="Brown C.T."/>
            <person name="Hug L.A."/>
            <person name="Thomas B.C."/>
            <person name="Sharon I."/>
            <person name="Castelle C.J."/>
            <person name="Singh A."/>
            <person name="Wilkins M.J."/>
            <person name="Williams K.H."/>
            <person name="Banfield J.F."/>
        </authorList>
    </citation>
    <scope>NUCLEOTIDE SEQUENCE [LARGE SCALE GENOMIC DNA]</scope>
</reference>
<protein>
    <recommendedName>
        <fullName evidence="1">DNA-directed RNA polymerase</fullName>
        <ecNumber evidence="1">2.7.7.6</ecNumber>
    </recommendedName>
</protein>
<dbReference type="PATRIC" id="fig|1618615.3.peg.534"/>
<evidence type="ECO:0000256" key="3">
    <source>
        <dbReference type="ARBA" id="ARBA00022679"/>
    </source>
</evidence>
<sequence length="133" mass="15878">MFKQTKSFAKQKIKWVKMPSLVAMQIDSYKWFLDHGLRELFDEMSPVTDYTSKELELYFREFYFDEPKFDELKAKENSLSYEAPLRIKIELVNKKTKKAKEQEIYLGDFPLMTDRGTFIVNGVERVVVSQLMR</sequence>
<keyword evidence="5" id="KW-0804">Transcription</keyword>
<dbReference type="GO" id="GO:0003677">
    <property type="term" value="F:DNA binding"/>
    <property type="evidence" value="ECO:0007669"/>
    <property type="project" value="InterPro"/>
</dbReference>
<dbReference type="GO" id="GO:0003899">
    <property type="term" value="F:DNA-directed RNA polymerase activity"/>
    <property type="evidence" value="ECO:0007669"/>
    <property type="project" value="UniProtKB-EC"/>
</dbReference>
<accession>A0A0G0Z4Z3</accession>
<evidence type="ECO:0000256" key="5">
    <source>
        <dbReference type="ARBA" id="ARBA00023163"/>
    </source>
</evidence>
<keyword evidence="2 7" id="KW-0240">DNA-directed RNA polymerase</keyword>
<evidence type="ECO:0000256" key="4">
    <source>
        <dbReference type="ARBA" id="ARBA00022695"/>
    </source>
</evidence>
<dbReference type="AlphaFoldDB" id="A0A0G0Z4Z3"/>
<proteinExistence type="predicted"/>
<comment type="caution">
    <text evidence="7">The sequence shown here is derived from an EMBL/GenBank/DDBJ whole genome shotgun (WGS) entry which is preliminary data.</text>
</comment>
<dbReference type="Proteomes" id="UP000033986">
    <property type="component" value="Unassembled WGS sequence"/>
</dbReference>
<evidence type="ECO:0000259" key="6">
    <source>
        <dbReference type="Pfam" id="PF04563"/>
    </source>
</evidence>
<evidence type="ECO:0000256" key="1">
    <source>
        <dbReference type="ARBA" id="ARBA00012418"/>
    </source>
</evidence>
<dbReference type="GO" id="GO:0000428">
    <property type="term" value="C:DNA-directed RNA polymerase complex"/>
    <property type="evidence" value="ECO:0007669"/>
    <property type="project" value="UniProtKB-KW"/>
</dbReference>
<evidence type="ECO:0000256" key="2">
    <source>
        <dbReference type="ARBA" id="ARBA00022478"/>
    </source>
</evidence>
<gene>
    <name evidence="7" type="ORF">UV07_C0023G0004</name>
</gene>
<name>A0A0G0Z4Z3_9BACT</name>
<dbReference type="EMBL" id="LCDB01000023">
    <property type="protein sequence ID" value="KKS43787.1"/>
    <property type="molecule type" value="Genomic_DNA"/>
</dbReference>
<dbReference type="Pfam" id="PF04563">
    <property type="entry name" value="RNA_pol_Rpb2_1"/>
    <property type="match status" value="1"/>
</dbReference>
<dbReference type="GO" id="GO:0006351">
    <property type="term" value="P:DNA-templated transcription"/>
    <property type="evidence" value="ECO:0007669"/>
    <property type="project" value="InterPro"/>
</dbReference>
<evidence type="ECO:0000313" key="7">
    <source>
        <dbReference type="EMBL" id="KKS43787.1"/>
    </source>
</evidence>
<keyword evidence="3" id="KW-0808">Transferase</keyword>
<keyword evidence="4" id="KW-0548">Nucleotidyltransferase</keyword>